<feature type="domain" description="Helicase ATP-binding" evidence="12">
    <location>
        <begin position="35"/>
        <end position="222"/>
    </location>
</feature>
<evidence type="ECO:0000256" key="10">
    <source>
        <dbReference type="ARBA" id="ARBA00048988"/>
    </source>
</evidence>
<organism evidence="14 15">
    <name type="scientific">Phyllotreta striolata</name>
    <name type="common">Striped flea beetle</name>
    <name type="synonym">Crioceris striolata</name>
    <dbReference type="NCBI Taxonomy" id="444603"/>
    <lineage>
        <taxon>Eukaryota</taxon>
        <taxon>Metazoa</taxon>
        <taxon>Ecdysozoa</taxon>
        <taxon>Arthropoda</taxon>
        <taxon>Hexapoda</taxon>
        <taxon>Insecta</taxon>
        <taxon>Pterygota</taxon>
        <taxon>Neoptera</taxon>
        <taxon>Endopterygota</taxon>
        <taxon>Coleoptera</taxon>
        <taxon>Polyphaga</taxon>
        <taxon>Cucujiformia</taxon>
        <taxon>Chrysomeloidea</taxon>
        <taxon>Chrysomelidae</taxon>
        <taxon>Galerucinae</taxon>
        <taxon>Alticini</taxon>
        <taxon>Phyllotreta</taxon>
    </lineage>
</organism>
<dbReference type="GO" id="GO:0003676">
    <property type="term" value="F:nucleic acid binding"/>
    <property type="evidence" value="ECO:0007669"/>
    <property type="project" value="InterPro"/>
</dbReference>
<feature type="domain" description="Helicase C-terminal" evidence="13">
    <location>
        <begin position="256"/>
        <end position="444"/>
    </location>
</feature>
<evidence type="ECO:0000259" key="12">
    <source>
        <dbReference type="PROSITE" id="PS51192"/>
    </source>
</evidence>
<dbReference type="Gene3D" id="1.10.10.10">
    <property type="entry name" value="Winged helix-like DNA-binding domain superfamily/Winged helix DNA-binding domain"/>
    <property type="match status" value="1"/>
</dbReference>
<comment type="catalytic activity">
    <reaction evidence="10">
        <text>ATP + H2O = ADP + phosphate + H(+)</text>
        <dbReference type="Rhea" id="RHEA:13065"/>
        <dbReference type="ChEBI" id="CHEBI:15377"/>
        <dbReference type="ChEBI" id="CHEBI:15378"/>
        <dbReference type="ChEBI" id="CHEBI:30616"/>
        <dbReference type="ChEBI" id="CHEBI:43474"/>
        <dbReference type="ChEBI" id="CHEBI:456216"/>
        <dbReference type="EC" id="5.6.2.4"/>
    </reaction>
</comment>
<dbReference type="EC" id="5.6.2.4" evidence="9"/>
<dbReference type="InterPro" id="IPR036388">
    <property type="entry name" value="WH-like_DNA-bd_sf"/>
</dbReference>
<evidence type="ECO:0000256" key="8">
    <source>
        <dbReference type="ARBA" id="ARBA00034617"/>
    </source>
</evidence>
<evidence type="ECO:0000256" key="4">
    <source>
        <dbReference type="ARBA" id="ARBA00022806"/>
    </source>
</evidence>
<dbReference type="InterPro" id="IPR011545">
    <property type="entry name" value="DEAD/DEAH_box_helicase_dom"/>
</dbReference>
<dbReference type="Pfam" id="PF02889">
    <property type="entry name" value="Sec63"/>
    <property type="match status" value="1"/>
</dbReference>
<dbReference type="InterPro" id="IPR004179">
    <property type="entry name" value="Sec63-dom"/>
</dbReference>
<dbReference type="InterPro" id="IPR052247">
    <property type="entry name" value="Meiotic_Crossover_Helicase"/>
</dbReference>
<dbReference type="PROSITE" id="PS51194">
    <property type="entry name" value="HELICASE_CTER"/>
    <property type="match status" value="1"/>
</dbReference>
<name>A0A9N9TNG4_PHYSR</name>
<evidence type="ECO:0000259" key="13">
    <source>
        <dbReference type="PROSITE" id="PS51194"/>
    </source>
</evidence>
<feature type="region of interest" description="Disordered" evidence="11">
    <location>
        <begin position="1247"/>
        <end position="1293"/>
    </location>
</feature>
<dbReference type="InterPro" id="IPR057842">
    <property type="entry name" value="WH_MER3"/>
</dbReference>
<dbReference type="SMART" id="SM00973">
    <property type="entry name" value="Sec63"/>
    <property type="match status" value="1"/>
</dbReference>
<evidence type="ECO:0000256" key="6">
    <source>
        <dbReference type="ARBA" id="ARBA00023235"/>
    </source>
</evidence>
<dbReference type="PROSITE" id="PS51192">
    <property type="entry name" value="HELICASE_ATP_BIND_1"/>
    <property type="match status" value="1"/>
</dbReference>
<evidence type="ECO:0000256" key="2">
    <source>
        <dbReference type="ARBA" id="ARBA00022741"/>
    </source>
</evidence>
<evidence type="ECO:0000256" key="11">
    <source>
        <dbReference type="SAM" id="MobiDB-lite"/>
    </source>
</evidence>
<keyword evidence="4" id="KW-0347">Helicase</keyword>
<dbReference type="GO" id="GO:0043138">
    <property type="term" value="F:3'-5' DNA helicase activity"/>
    <property type="evidence" value="ECO:0007669"/>
    <property type="project" value="UniProtKB-EC"/>
</dbReference>
<dbReference type="Pfam" id="PF23445">
    <property type="entry name" value="WHD_SNRNP200"/>
    <property type="match status" value="1"/>
</dbReference>
<evidence type="ECO:0000313" key="15">
    <source>
        <dbReference type="Proteomes" id="UP001153712"/>
    </source>
</evidence>
<comment type="catalytic activity">
    <reaction evidence="8">
        <text>Couples ATP hydrolysis with the unwinding of duplex DNA by translocating in the 3'-5' direction.</text>
        <dbReference type="EC" id="5.6.2.4"/>
    </reaction>
</comment>
<evidence type="ECO:0000256" key="3">
    <source>
        <dbReference type="ARBA" id="ARBA00022801"/>
    </source>
</evidence>
<dbReference type="FunFam" id="1.10.10.10:FF:000012">
    <property type="entry name" value="U5 small nuclear ribonucleoprotein helicase"/>
    <property type="match status" value="1"/>
</dbReference>
<dbReference type="SMART" id="SM00487">
    <property type="entry name" value="DEXDc"/>
    <property type="match status" value="1"/>
</dbReference>
<dbReference type="Pfam" id="PF00271">
    <property type="entry name" value="Helicase_C"/>
    <property type="match status" value="1"/>
</dbReference>
<dbReference type="PANTHER" id="PTHR47835">
    <property type="entry name" value="HFM1, ATP DEPENDENT DNA HELICASE HOMOLOG"/>
    <property type="match status" value="1"/>
</dbReference>
<keyword evidence="2" id="KW-0547">Nucleotide-binding</keyword>
<dbReference type="SUPFAM" id="SSF158702">
    <property type="entry name" value="Sec63 N-terminal domain-like"/>
    <property type="match status" value="1"/>
</dbReference>
<keyword evidence="3" id="KW-0378">Hydrolase</keyword>
<comment type="similarity">
    <text evidence="1">Belongs to the helicase family. SKI2 subfamily.</text>
</comment>
<dbReference type="Proteomes" id="UP001153712">
    <property type="component" value="Chromosome 13"/>
</dbReference>
<dbReference type="Pfam" id="PF00270">
    <property type="entry name" value="DEAD"/>
    <property type="match status" value="1"/>
</dbReference>
<feature type="compositionally biased region" description="Polar residues" evidence="11">
    <location>
        <begin position="1256"/>
        <end position="1272"/>
    </location>
</feature>
<dbReference type="InterPro" id="IPR001650">
    <property type="entry name" value="Helicase_C-like"/>
</dbReference>
<dbReference type="InterPro" id="IPR027417">
    <property type="entry name" value="P-loop_NTPase"/>
</dbReference>
<proteinExistence type="inferred from homology"/>
<feature type="compositionally biased region" description="Polar residues" evidence="11">
    <location>
        <begin position="978"/>
        <end position="992"/>
    </location>
</feature>
<dbReference type="SUPFAM" id="SSF52540">
    <property type="entry name" value="P-loop containing nucleoside triphosphate hydrolases"/>
    <property type="match status" value="2"/>
</dbReference>
<protein>
    <recommendedName>
        <fullName evidence="9">DNA 3'-5' helicase</fullName>
        <ecNumber evidence="9">5.6.2.4</ecNumber>
    </recommendedName>
</protein>
<dbReference type="GO" id="GO:0005524">
    <property type="term" value="F:ATP binding"/>
    <property type="evidence" value="ECO:0007669"/>
    <property type="project" value="UniProtKB-KW"/>
</dbReference>
<reference evidence="14" key="1">
    <citation type="submission" date="2022-01" db="EMBL/GenBank/DDBJ databases">
        <authorList>
            <person name="King R."/>
        </authorList>
    </citation>
    <scope>NUCLEOTIDE SEQUENCE</scope>
</reference>
<feature type="compositionally biased region" description="Basic residues" evidence="11">
    <location>
        <begin position="1163"/>
        <end position="1175"/>
    </location>
</feature>
<dbReference type="InterPro" id="IPR014001">
    <property type="entry name" value="Helicase_ATP-bd"/>
</dbReference>
<dbReference type="Gene3D" id="3.40.50.300">
    <property type="entry name" value="P-loop containing nucleotide triphosphate hydrolases"/>
    <property type="match status" value="2"/>
</dbReference>
<dbReference type="SMART" id="SM00490">
    <property type="entry name" value="HELICc"/>
    <property type="match status" value="1"/>
</dbReference>
<accession>A0A9N9TNG4</accession>
<dbReference type="GO" id="GO:0016787">
    <property type="term" value="F:hydrolase activity"/>
    <property type="evidence" value="ECO:0007669"/>
    <property type="project" value="UniProtKB-KW"/>
</dbReference>
<dbReference type="OrthoDB" id="5575at2759"/>
<dbReference type="SUPFAM" id="SSF46785">
    <property type="entry name" value="Winged helix' DNA-binding domain"/>
    <property type="match status" value="1"/>
</dbReference>
<gene>
    <name evidence="14" type="ORF">PHYEVI_LOCUS3651</name>
</gene>
<feature type="region of interest" description="Disordered" evidence="11">
    <location>
        <begin position="978"/>
        <end position="1006"/>
    </location>
</feature>
<keyword evidence="7" id="KW-0469">Meiosis</keyword>
<feature type="compositionally biased region" description="Basic and acidic residues" evidence="11">
    <location>
        <begin position="1177"/>
        <end position="1197"/>
    </location>
</feature>
<sequence length="1533" mass="176184">MNALNLKHIDEIPARFRGVFSEYVCFNAVQSKVLPSILYSNESIVVSAPTGSGKTVIFELGIVKLLMDYEANAFEDFKIVYISPLKSLCQERVVDWNRKFSPFGVSIVCATGESDNLDYHTLINHNLIISTPEKWDVLTRKWRDNELVVRAVKLFMIDEVHLLNEDDRGSTLEVIVSRMKTIQNYTPNREDETQMRFMAVSATIGNVEDIAQWLGCRNLFNFPSDARPVPLKTIVLGYSSPIASVPFKFDLSLNYRLQNLIIQHAEGKPTLIFCSTRKSVDMTAKHLKQTLKIQINPLQARQLIDVSESITDNKIKDVIKHGIGVHHAGMPNDTRYRIESAFREGHLPILVTTSTLAMGVNLPAHLVIIKSTKFYANGNYQDYSATAINQMIGRAGRIQFDTSATAIILTTNDSKKKVEKQINCNEPVESNLHKHLTEHLNAEVVLGTINGLEVAMQWLASTFLYIRARKNPKYYGLPVNCNQQQLDKKLLEMFQIDLNKLVLNGMIEVDEYINVKPTSTGRLMARYYVDFQTMKMFTQLNGNEVIIQLLALISKCQEFSEIRLRVNDKKTLNLLNRNSKKQSIRFPLKGKIKTWDMKVNCIIQATLGNLEITDYSIQNESYTIIRNSERIVRCLIDYMQMRKPNCYNALYSAIILGKCLKAKLWENSPYVSKQLTGIGSTSAAQLTNAGKDTFEKLAKSNARELELNIKRKPPFGNYLLEEVRGMPKYSMYLERYHQDHLKVTIKLRNVDDVREKCTVTPSSRMTLLVGTSLNEVLLHEDYLTSYLIANPEITKFVKLLSLTGVEFIKAHFISDNWVGIDCNDEYRFDIDNNRHEPSKTGQNFEAITEKKRSSYMQSYLDMYLNVHKPENTSLQEIPKNNQKLDKIPAKIRSENCNDVKEKLSLSNNISDSELNDLLEDYKIITAYKNVDTTVKECSSVENVDEIIYTSNEIQDYEEIISSAVEEPEADEEVSVNITEKSEGNQQTENCADTDNKKDSQEAQTTDQFSMKSEEYTNELNLLTSTNPVLFVISQKYLTDITNQDHVGPLPSKSQKKNDTLRNILNFRSKRKKKTDDLHPAEILEDQLIQEEYGKKSGLEVFKKPQKRKMNNDEFSNSMAGPSYKITEISEPSSSKHADYYTDNHKNIKWKKSPVIPLSPKMKFSPKRSHSKKLSRRSSIDDNELLHDGHNELFEHSKHSPVNTLKPSKRRQKSSNKDEYESVHPILKQFSDLCSAQLLLEISKPRKSPTVDYDSKIGNNQGKTNEQSYTNENIKSDEESESSDYLENIPNDDFNEECLNNASRTPSEEYSDTKLNDNYAFCADLEPPMNKYPMTAPHAYPRNYNATTPFLNAPESSNYCYSYADRMQPEYYPKYGPVPYNYPASVVRRSFTQPEYLEYNVRPSIRRYNNVPVGFPSNYPEELPHPMQLSQRQRIVPNEDYMDFRRPNIHHTSSQASSNRHLYVENDLDRSFPMRNVYNADYLRQSFPSPPASRSQDVYFPGGQARRYEYDSPEFPDFDKEYGLKKYWGSLDNQ</sequence>
<keyword evidence="6" id="KW-0413">Isomerase</keyword>
<evidence type="ECO:0000256" key="7">
    <source>
        <dbReference type="ARBA" id="ARBA00023254"/>
    </source>
</evidence>
<dbReference type="Gene3D" id="1.10.3380.10">
    <property type="entry name" value="Sec63 N-terminal domain-like domain"/>
    <property type="match status" value="1"/>
</dbReference>
<keyword evidence="15" id="KW-1185">Reference proteome</keyword>
<dbReference type="CDD" id="cd18795">
    <property type="entry name" value="SF2_C_Ski2"/>
    <property type="match status" value="1"/>
</dbReference>
<evidence type="ECO:0000256" key="5">
    <source>
        <dbReference type="ARBA" id="ARBA00022840"/>
    </source>
</evidence>
<evidence type="ECO:0000256" key="1">
    <source>
        <dbReference type="ARBA" id="ARBA00010140"/>
    </source>
</evidence>
<dbReference type="GO" id="GO:0051321">
    <property type="term" value="P:meiotic cell cycle"/>
    <property type="evidence" value="ECO:0007669"/>
    <property type="project" value="UniProtKB-KW"/>
</dbReference>
<dbReference type="PANTHER" id="PTHR47835:SF3">
    <property type="entry name" value="HELICASE FOR MEIOSIS 1"/>
    <property type="match status" value="1"/>
</dbReference>
<keyword evidence="5" id="KW-0067">ATP-binding</keyword>
<feature type="region of interest" description="Disordered" evidence="11">
    <location>
        <begin position="1158"/>
        <end position="1220"/>
    </location>
</feature>
<dbReference type="InterPro" id="IPR036390">
    <property type="entry name" value="WH_DNA-bd_sf"/>
</dbReference>
<dbReference type="EMBL" id="OU900106">
    <property type="protein sequence ID" value="CAG9857246.1"/>
    <property type="molecule type" value="Genomic_DNA"/>
</dbReference>
<evidence type="ECO:0000313" key="14">
    <source>
        <dbReference type="EMBL" id="CAG9857246.1"/>
    </source>
</evidence>
<evidence type="ECO:0000256" key="9">
    <source>
        <dbReference type="ARBA" id="ARBA00034808"/>
    </source>
</evidence>